<dbReference type="EMBL" id="LMWL01000004">
    <property type="protein sequence ID" value="KUM98643.1"/>
    <property type="molecule type" value="Genomic_DNA"/>
</dbReference>
<evidence type="ECO:0000259" key="4">
    <source>
        <dbReference type="PROSITE" id="PS51462"/>
    </source>
</evidence>
<evidence type="ECO:0000256" key="1">
    <source>
        <dbReference type="ARBA" id="ARBA00001946"/>
    </source>
</evidence>
<organism evidence="5 6">
    <name type="scientific">Streptomyces cellostaticus</name>
    <dbReference type="NCBI Taxonomy" id="67285"/>
    <lineage>
        <taxon>Bacteria</taxon>
        <taxon>Bacillati</taxon>
        <taxon>Actinomycetota</taxon>
        <taxon>Actinomycetes</taxon>
        <taxon>Kitasatosporales</taxon>
        <taxon>Streptomycetaceae</taxon>
        <taxon>Streptomyces</taxon>
    </lineage>
</organism>
<name>A0A117PYV2_9ACTN</name>
<dbReference type="OrthoDB" id="4247482at2"/>
<keyword evidence="3" id="KW-0460">Magnesium</keyword>
<comment type="caution">
    <text evidence="5">The sequence shown here is derived from an EMBL/GenBank/DDBJ whole genome shotgun (WGS) entry which is preliminary data.</text>
</comment>
<reference evidence="5 6" key="1">
    <citation type="submission" date="2015-10" db="EMBL/GenBank/DDBJ databases">
        <title>Draft genome sequence of Streptomyces cellostaticus DSM 40189, type strain for the species Streptomyces cellostaticus.</title>
        <authorList>
            <person name="Ruckert C."/>
            <person name="Winkler A."/>
            <person name="Kalinowski J."/>
            <person name="Kampfer P."/>
            <person name="Glaeser S."/>
        </authorList>
    </citation>
    <scope>NUCLEOTIDE SEQUENCE [LARGE SCALE GENOMIC DNA]</scope>
    <source>
        <strain evidence="5 6">DSM 40189</strain>
    </source>
</reference>
<comment type="cofactor">
    <cofactor evidence="1">
        <name>Mg(2+)</name>
        <dbReference type="ChEBI" id="CHEBI:18420"/>
    </cofactor>
</comment>
<dbReference type="PROSITE" id="PS51462">
    <property type="entry name" value="NUDIX"/>
    <property type="match status" value="1"/>
</dbReference>
<dbReference type="AlphaFoldDB" id="A0A117PYV2"/>
<accession>A0A117PYV2</accession>
<dbReference type="InterPro" id="IPR015797">
    <property type="entry name" value="NUDIX_hydrolase-like_dom_sf"/>
</dbReference>
<keyword evidence="2" id="KW-0378">Hydrolase</keyword>
<dbReference type="Proteomes" id="UP000054241">
    <property type="component" value="Unassembled WGS sequence"/>
</dbReference>
<dbReference type="Gene3D" id="3.90.79.10">
    <property type="entry name" value="Nucleoside Triphosphate Pyrophosphohydrolase"/>
    <property type="match status" value="1"/>
</dbReference>
<feature type="domain" description="Nudix hydrolase" evidence="4">
    <location>
        <begin position="3"/>
        <end position="133"/>
    </location>
</feature>
<protein>
    <recommendedName>
        <fullName evidence="4">Nudix hydrolase domain-containing protein</fullName>
    </recommendedName>
</protein>
<dbReference type="Pfam" id="PF00293">
    <property type="entry name" value="NUDIX"/>
    <property type="match status" value="1"/>
</dbReference>
<evidence type="ECO:0000256" key="2">
    <source>
        <dbReference type="ARBA" id="ARBA00022801"/>
    </source>
</evidence>
<evidence type="ECO:0000313" key="5">
    <source>
        <dbReference type="EMBL" id="KUM98643.1"/>
    </source>
</evidence>
<evidence type="ECO:0000313" key="6">
    <source>
        <dbReference type="Proteomes" id="UP000054241"/>
    </source>
</evidence>
<keyword evidence="6" id="KW-1185">Reference proteome</keyword>
<proteinExistence type="predicted"/>
<dbReference type="PANTHER" id="PTHR43046:SF12">
    <property type="entry name" value="GDP-MANNOSE MANNOSYL HYDROLASE"/>
    <property type="match status" value="1"/>
</dbReference>
<dbReference type="SUPFAM" id="SSF55811">
    <property type="entry name" value="Nudix"/>
    <property type="match status" value="1"/>
</dbReference>
<evidence type="ECO:0000256" key="3">
    <source>
        <dbReference type="ARBA" id="ARBA00022842"/>
    </source>
</evidence>
<gene>
    <name evidence="5" type="ORF">AQI88_02050</name>
</gene>
<sequence>MARARVAAGVLFFDEQGRIMLVEPTNREDKFLGIPGGYVPPGESPYETAVRKVKEELGVDFPVGRPLVVDWAPSGDDEKMVFVFEGAVLGAEDQQKIRLNPDSASGFTFYEPERTSDPEMLMTRLIKRIEAAVPARAVQATVYLEHGEPLA</sequence>
<dbReference type="GO" id="GO:0016787">
    <property type="term" value="F:hydrolase activity"/>
    <property type="evidence" value="ECO:0007669"/>
    <property type="project" value="UniProtKB-KW"/>
</dbReference>
<dbReference type="STRING" id="67285.AQI88_02050"/>
<dbReference type="InterPro" id="IPR000086">
    <property type="entry name" value="NUDIX_hydrolase_dom"/>
</dbReference>
<dbReference type="PANTHER" id="PTHR43046">
    <property type="entry name" value="GDP-MANNOSE MANNOSYL HYDROLASE"/>
    <property type="match status" value="1"/>
</dbReference>
<dbReference type="CDD" id="cd18876">
    <property type="entry name" value="NUDIX_Hydrolase"/>
    <property type="match status" value="1"/>
</dbReference>